<dbReference type="Pfam" id="PF13412">
    <property type="entry name" value="HTH_24"/>
    <property type="match status" value="1"/>
</dbReference>
<dbReference type="Gene3D" id="1.10.10.10">
    <property type="entry name" value="Winged helix-like DNA-binding domain superfamily/Winged helix DNA-binding domain"/>
    <property type="match status" value="1"/>
</dbReference>
<sequence length="396" mass="40930">MSLHKHASAGEGGSGSRALHGTNPARAGERNQRLVLEAILRAGECTRLQLAEQTGLSSAAIANITQRLADRGFIFEKGRRTGVRGMPAIRFAVNPDGCFSYGVNIDRDHVSLVALDLTGAVRARYTQEIDFASPKAVLTFMGDAVASLLASGSVARDRIIGMGVALPGGLGHVDLPGLTPEYAEWDTIDLTSLVRQVGPWPVVVENDAAAAAIGEARFGSGVAHRSFFYILLSAGLGGGIVVAGNYHHGVTGRAGRIGFLADAAGRSLQSIVSLSALKADLASHGFAPIPPADLANAEPAAMLVIRQWIERAADALAEPVSTINCLIDPGAIVIGGRLPVPLIAELAEAVARRTQTVDESIVPSAPVITAQLAADAPAIGAAILPFNDLVFLSAGG</sequence>
<dbReference type="InterPro" id="IPR043129">
    <property type="entry name" value="ATPase_NBD"/>
</dbReference>
<dbReference type="OrthoDB" id="49685at2"/>
<keyword evidence="3" id="KW-0418">Kinase</keyword>
<evidence type="ECO:0000256" key="1">
    <source>
        <dbReference type="ARBA" id="ARBA00006479"/>
    </source>
</evidence>
<evidence type="ECO:0000256" key="2">
    <source>
        <dbReference type="SAM" id="MobiDB-lite"/>
    </source>
</evidence>
<protein>
    <submittedName>
        <fullName evidence="3">Sugar kinase of the NBD/HSP70 family, may contain an N-terminal HTH domain</fullName>
    </submittedName>
</protein>
<keyword evidence="3" id="KW-0808">Transferase</keyword>
<dbReference type="PANTHER" id="PTHR18964:SF149">
    <property type="entry name" value="BIFUNCTIONAL UDP-N-ACETYLGLUCOSAMINE 2-EPIMERASE_N-ACETYLMANNOSAMINE KINASE"/>
    <property type="match status" value="1"/>
</dbReference>
<evidence type="ECO:0000313" key="3">
    <source>
        <dbReference type="EMBL" id="SEN11679.1"/>
    </source>
</evidence>
<accession>A0A1H8DWI8</accession>
<organism evidence="3 4">
    <name type="scientific">Sphingomonas gellani</name>
    <dbReference type="NCBI Taxonomy" id="1166340"/>
    <lineage>
        <taxon>Bacteria</taxon>
        <taxon>Pseudomonadati</taxon>
        <taxon>Pseudomonadota</taxon>
        <taxon>Alphaproteobacteria</taxon>
        <taxon>Sphingomonadales</taxon>
        <taxon>Sphingomonadaceae</taxon>
        <taxon>Sphingomonas</taxon>
    </lineage>
</organism>
<dbReference type="AlphaFoldDB" id="A0A1H8DWI8"/>
<dbReference type="Pfam" id="PF00480">
    <property type="entry name" value="ROK"/>
    <property type="match status" value="1"/>
</dbReference>
<dbReference type="STRING" id="1166340.SAMN05192583_2087"/>
<dbReference type="GO" id="GO:0016301">
    <property type="term" value="F:kinase activity"/>
    <property type="evidence" value="ECO:0007669"/>
    <property type="project" value="UniProtKB-KW"/>
</dbReference>
<dbReference type="SUPFAM" id="SSF53067">
    <property type="entry name" value="Actin-like ATPase domain"/>
    <property type="match status" value="1"/>
</dbReference>
<gene>
    <name evidence="3" type="ORF">SAMN05192583_2087</name>
</gene>
<dbReference type="InterPro" id="IPR036390">
    <property type="entry name" value="WH_DNA-bd_sf"/>
</dbReference>
<evidence type="ECO:0000313" key="4">
    <source>
        <dbReference type="Proteomes" id="UP000199206"/>
    </source>
</evidence>
<dbReference type="SUPFAM" id="SSF46785">
    <property type="entry name" value="Winged helix' DNA-binding domain"/>
    <property type="match status" value="1"/>
</dbReference>
<dbReference type="InterPro" id="IPR036388">
    <property type="entry name" value="WH-like_DNA-bd_sf"/>
</dbReference>
<reference evidence="4" key="1">
    <citation type="submission" date="2016-10" db="EMBL/GenBank/DDBJ databases">
        <authorList>
            <person name="Varghese N."/>
            <person name="Submissions S."/>
        </authorList>
    </citation>
    <scope>NUCLEOTIDE SEQUENCE [LARGE SCALE GENOMIC DNA]</scope>
    <source>
        <strain evidence="4">S6-262</strain>
    </source>
</reference>
<dbReference type="EMBL" id="FOCF01000004">
    <property type="protein sequence ID" value="SEN11679.1"/>
    <property type="molecule type" value="Genomic_DNA"/>
</dbReference>
<dbReference type="RefSeq" id="WP_093665613.1">
    <property type="nucleotide sequence ID" value="NZ_FOCF01000004.1"/>
</dbReference>
<dbReference type="Gene3D" id="3.30.420.40">
    <property type="match status" value="2"/>
</dbReference>
<keyword evidence="4" id="KW-1185">Reference proteome</keyword>
<dbReference type="Proteomes" id="UP000199206">
    <property type="component" value="Unassembled WGS sequence"/>
</dbReference>
<dbReference type="PANTHER" id="PTHR18964">
    <property type="entry name" value="ROK (REPRESSOR, ORF, KINASE) FAMILY"/>
    <property type="match status" value="1"/>
</dbReference>
<comment type="similarity">
    <text evidence="1">Belongs to the ROK (NagC/XylR) family.</text>
</comment>
<proteinExistence type="inferred from homology"/>
<dbReference type="InterPro" id="IPR000600">
    <property type="entry name" value="ROK"/>
</dbReference>
<feature type="region of interest" description="Disordered" evidence="2">
    <location>
        <begin position="1"/>
        <end position="27"/>
    </location>
</feature>
<name>A0A1H8DWI8_9SPHN</name>